<dbReference type="CDD" id="cd01285">
    <property type="entry name" value="nucleoside_deaminase"/>
    <property type="match status" value="1"/>
</dbReference>
<feature type="compositionally biased region" description="Basic and acidic residues" evidence="4">
    <location>
        <begin position="213"/>
        <end position="239"/>
    </location>
</feature>
<name>A0A2T3BFC9_AMORE</name>
<keyword evidence="7" id="KW-1185">Reference proteome</keyword>
<feature type="compositionally biased region" description="Pro residues" evidence="4">
    <location>
        <begin position="11"/>
        <end position="22"/>
    </location>
</feature>
<dbReference type="OrthoDB" id="1701769at2759"/>
<dbReference type="SUPFAM" id="SSF53927">
    <property type="entry name" value="Cytidine deaminase-like"/>
    <property type="match status" value="1"/>
</dbReference>
<protein>
    <recommendedName>
        <fullName evidence="5">CMP/dCMP-type deaminase domain-containing protein</fullName>
    </recommendedName>
</protein>
<keyword evidence="3" id="KW-0862">Zinc</keyword>
<dbReference type="PANTHER" id="PTHR11079:SF149">
    <property type="entry name" value="TRNA-SPECIFIC ADENOSINE DEAMINASE 2"/>
    <property type="match status" value="1"/>
</dbReference>
<dbReference type="RefSeq" id="XP_024725655.1">
    <property type="nucleotide sequence ID" value="XM_024869046.1"/>
</dbReference>
<dbReference type="PROSITE" id="PS51747">
    <property type="entry name" value="CYT_DCMP_DEAMINASES_2"/>
    <property type="match status" value="1"/>
</dbReference>
<dbReference type="Pfam" id="PF00383">
    <property type="entry name" value="dCMP_cyt_deam_1"/>
    <property type="match status" value="1"/>
</dbReference>
<dbReference type="InterPro" id="IPR016192">
    <property type="entry name" value="APOBEC/CMP_deaminase_Zn-bd"/>
</dbReference>
<dbReference type="EMBL" id="KZ679006">
    <property type="protein sequence ID" value="PSS28130.1"/>
    <property type="molecule type" value="Genomic_DNA"/>
</dbReference>
<keyword evidence="2" id="KW-0378">Hydrolase</keyword>
<evidence type="ECO:0000256" key="2">
    <source>
        <dbReference type="ARBA" id="ARBA00022801"/>
    </source>
</evidence>
<dbReference type="PANTHER" id="PTHR11079">
    <property type="entry name" value="CYTOSINE DEAMINASE FAMILY MEMBER"/>
    <property type="match status" value="1"/>
</dbReference>
<dbReference type="STRING" id="857342.A0A2T3BFC9"/>
<sequence length="245" mass="26971">MGDDSPLTSKSPPPPSTPPPVSIPKSASQCMTPSEISTHVQFMREALSMADLALQTSETPVGCVFVHRGRIIGRGMNATNRTRNGTRHAEFLALDEIMRARDGKKPRYAPETLRECDLYVTVEPCIMCASLLRQVGIRKVFFGAANEKFGGTGGVLSIHVGNGRKAGDGVEGVEVEGGEEWERWHRDDYEVSGGWLREEAIVLLRRFYVQENDRAPEPRSKKDRVLKLEVEPMGEEGKMGDGSAS</sequence>
<evidence type="ECO:0000259" key="5">
    <source>
        <dbReference type="PROSITE" id="PS51747"/>
    </source>
</evidence>
<organism evidence="6 7">
    <name type="scientific">Amorphotheca resinae ATCC 22711</name>
    <dbReference type="NCBI Taxonomy" id="857342"/>
    <lineage>
        <taxon>Eukaryota</taxon>
        <taxon>Fungi</taxon>
        <taxon>Dikarya</taxon>
        <taxon>Ascomycota</taxon>
        <taxon>Pezizomycotina</taxon>
        <taxon>Leotiomycetes</taxon>
        <taxon>Helotiales</taxon>
        <taxon>Amorphothecaceae</taxon>
        <taxon>Amorphotheca</taxon>
    </lineage>
</organism>
<dbReference type="Proteomes" id="UP000241818">
    <property type="component" value="Unassembled WGS sequence"/>
</dbReference>
<reference evidence="6 7" key="1">
    <citation type="journal article" date="2018" name="New Phytol.">
        <title>Comparative genomics and transcriptomics depict ericoid mycorrhizal fungi as versatile saprotrophs and plant mutualists.</title>
        <authorList>
            <person name="Martino E."/>
            <person name="Morin E."/>
            <person name="Grelet G.A."/>
            <person name="Kuo A."/>
            <person name="Kohler A."/>
            <person name="Daghino S."/>
            <person name="Barry K.W."/>
            <person name="Cichocki N."/>
            <person name="Clum A."/>
            <person name="Dockter R.B."/>
            <person name="Hainaut M."/>
            <person name="Kuo R.C."/>
            <person name="LaButti K."/>
            <person name="Lindahl B.D."/>
            <person name="Lindquist E.A."/>
            <person name="Lipzen A."/>
            <person name="Khouja H.R."/>
            <person name="Magnuson J."/>
            <person name="Murat C."/>
            <person name="Ohm R.A."/>
            <person name="Singer S.W."/>
            <person name="Spatafora J.W."/>
            <person name="Wang M."/>
            <person name="Veneault-Fourrey C."/>
            <person name="Henrissat B."/>
            <person name="Grigoriev I.V."/>
            <person name="Martin F.M."/>
            <person name="Perotto S."/>
        </authorList>
    </citation>
    <scope>NUCLEOTIDE SEQUENCE [LARGE SCALE GENOMIC DNA]</scope>
    <source>
        <strain evidence="6 7">ATCC 22711</strain>
    </source>
</reference>
<evidence type="ECO:0000313" key="6">
    <source>
        <dbReference type="EMBL" id="PSS28130.1"/>
    </source>
</evidence>
<dbReference type="InterPro" id="IPR016193">
    <property type="entry name" value="Cytidine_deaminase-like"/>
</dbReference>
<dbReference type="GO" id="GO:0052717">
    <property type="term" value="F:tRNA-specific adenosine-34 deaminase activity"/>
    <property type="evidence" value="ECO:0007669"/>
    <property type="project" value="TreeGrafter"/>
</dbReference>
<dbReference type="FunCoup" id="A0A2T3BFC9">
    <property type="interactions" value="510"/>
</dbReference>
<dbReference type="PROSITE" id="PS00903">
    <property type="entry name" value="CYT_DCMP_DEAMINASES_1"/>
    <property type="match status" value="1"/>
</dbReference>
<dbReference type="GO" id="GO:0005737">
    <property type="term" value="C:cytoplasm"/>
    <property type="evidence" value="ECO:0007669"/>
    <property type="project" value="TreeGrafter"/>
</dbReference>
<keyword evidence="1" id="KW-0479">Metal-binding</keyword>
<evidence type="ECO:0000256" key="4">
    <source>
        <dbReference type="SAM" id="MobiDB-lite"/>
    </source>
</evidence>
<dbReference type="GO" id="GO:0005634">
    <property type="term" value="C:nucleus"/>
    <property type="evidence" value="ECO:0007669"/>
    <property type="project" value="TreeGrafter"/>
</dbReference>
<dbReference type="AlphaFoldDB" id="A0A2T3BFC9"/>
<proteinExistence type="predicted"/>
<dbReference type="GO" id="GO:0008270">
    <property type="term" value="F:zinc ion binding"/>
    <property type="evidence" value="ECO:0007669"/>
    <property type="project" value="InterPro"/>
</dbReference>
<evidence type="ECO:0000313" key="7">
    <source>
        <dbReference type="Proteomes" id="UP000241818"/>
    </source>
</evidence>
<dbReference type="GeneID" id="36577127"/>
<feature type="compositionally biased region" description="Low complexity" evidence="4">
    <location>
        <begin position="1"/>
        <end position="10"/>
    </location>
</feature>
<accession>A0A2T3BFC9</accession>
<dbReference type="InterPro" id="IPR002125">
    <property type="entry name" value="CMP_dCMP_dom"/>
</dbReference>
<feature type="region of interest" description="Disordered" evidence="4">
    <location>
        <begin position="213"/>
        <end position="245"/>
    </location>
</feature>
<evidence type="ECO:0000256" key="1">
    <source>
        <dbReference type="ARBA" id="ARBA00022723"/>
    </source>
</evidence>
<dbReference type="Gene3D" id="3.40.140.10">
    <property type="entry name" value="Cytidine Deaminase, domain 2"/>
    <property type="match status" value="1"/>
</dbReference>
<dbReference type="InParanoid" id="A0A2T3BFC9"/>
<feature type="region of interest" description="Disordered" evidence="4">
    <location>
        <begin position="1"/>
        <end position="28"/>
    </location>
</feature>
<gene>
    <name evidence="6" type="ORF">M430DRAFT_63303</name>
</gene>
<dbReference type="GO" id="GO:0002100">
    <property type="term" value="P:tRNA wobble adenosine to inosine editing"/>
    <property type="evidence" value="ECO:0007669"/>
    <property type="project" value="TreeGrafter"/>
</dbReference>
<feature type="domain" description="CMP/dCMP-type deaminase" evidence="5">
    <location>
        <begin position="37"/>
        <end position="156"/>
    </location>
</feature>
<evidence type="ECO:0000256" key="3">
    <source>
        <dbReference type="ARBA" id="ARBA00022833"/>
    </source>
</evidence>